<dbReference type="Gene3D" id="3.30.300.30">
    <property type="match status" value="1"/>
</dbReference>
<gene>
    <name evidence="10" type="ORF">FTUN_5663</name>
</gene>
<keyword evidence="2" id="KW-0596">Phosphopantetheine</keyword>
<evidence type="ECO:0000256" key="7">
    <source>
        <dbReference type="SAM" id="MobiDB-lite"/>
    </source>
</evidence>
<dbReference type="PROSITE" id="PS00455">
    <property type="entry name" value="AMP_BINDING"/>
    <property type="match status" value="1"/>
</dbReference>
<dbReference type="RefSeq" id="WP_227254450.1">
    <property type="nucleotide sequence ID" value="NZ_CP053452.2"/>
</dbReference>
<dbReference type="GO" id="GO:0008483">
    <property type="term" value="F:transaminase activity"/>
    <property type="evidence" value="ECO:0007669"/>
    <property type="project" value="InterPro"/>
</dbReference>
<dbReference type="InterPro" id="IPR025110">
    <property type="entry name" value="AMP-bd_C"/>
</dbReference>
<dbReference type="SUPFAM" id="SSF55048">
    <property type="entry name" value="Probable ACP-binding domain of malonyl-CoA ACP transacylase"/>
    <property type="match status" value="1"/>
</dbReference>
<keyword evidence="11" id="KW-1185">Reference proteome</keyword>
<dbReference type="Gene3D" id="3.30.559.10">
    <property type="entry name" value="Chloramphenicol acetyltransferase-like domain"/>
    <property type="match status" value="1"/>
</dbReference>
<comment type="similarity">
    <text evidence="6">In the C-terminal section; belongs to the NRP synthetase family.</text>
</comment>
<dbReference type="GO" id="GO:0043041">
    <property type="term" value="P:amino acid activation for nonribosomal peptide biosynthetic process"/>
    <property type="evidence" value="ECO:0007669"/>
    <property type="project" value="UniProtKB-ARBA"/>
</dbReference>
<feature type="compositionally biased region" description="Low complexity" evidence="7">
    <location>
        <begin position="892"/>
        <end position="909"/>
    </location>
</feature>
<name>A0A6M5YY07_9BACT</name>
<dbReference type="GO" id="GO:0006633">
    <property type="term" value="P:fatty acid biosynthetic process"/>
    <property type="evidence" value="ECO:0007669"/>
    <property type="project" value="InterPro"/>
</dbReference>
<evidence type="ECO:0000313" key="11">
    <source>
        <dbReference type="Proteomes" id="UP000503447"/>
    </source>
</evidence>
<evidence type="ECO:0000256" key="3">
    <source>
        <dbReference type="ARBA" id="ARBA00022553"/>
    </source>
</evidence>
<dbReference type="GO" id="GO:0004315">
    <property type="term" value="F:3-oxoacyl-[acyl-carrier-protein] synthase activity"/>
    <property type="evidence" value="ECO:0007669"/>
    <property type="project" value="InterPro"/>
</dbReference>
<dbReference type="Pfam" id="PF13193">
    <property type="entry name" value="AMP-binding_C"/>
    <property type="match status" value="1"/>
</dbReference>
<evidence type="ECO:0000256" key="2">
    <source>
        <dbReference type="ARBA" id="ARBA00022450"/>
    </source>
</evidence>
<dbReference type="PANTHER" id="PTHR43775:SF51">
    <property type="entry name" value="INACTIVE PHENOLPHTHIOCEROL SYNTHESIS POLYKETIDE SYNTHASE TYPE I PKS1-RELATED"/>
    <property type="match status" value="1"/>
</dbReference>
<dbReference type="InterPro" id="IPR001227">
    <property type="entry name" value="Ac_transferase_dom_sf"/>
</dbReference>
<dbReference type="InterPro" id="IPR005814">
    <property type="entry name" value="Aminotrans_3"/>
</dbReference>
<feature type="region of interest" description="Disordered" evidence="7">
    <location>
        <begin position="886"/>
        <end position="912"/>
    </location>
</feature>
<dbReference type="FunFam" id="3.40.50.12780:FF:000012">
    <property type="entry name" value="Non-ribosomal peptide synthetase"/>
    <property type="match status" value="1"/>
</dbReference>
<dbReference type="CDD" id="cd12116">
    <property type="entry name" value="A_NRPS_Ta1_like"/>
    <property type="match status" value="1"/>
</dbReference>
<dbReference type="InterPro" id="IPR015421">
    <property type="entry name" value="PyrdxlP-dep_Trfase_major"/>
</dbReference>
<dbReference type="InterPro" id="IPR020841">
    <property type="entry name" value="PKS_Beta-ketoAc_synthase_dom"/>
</dbReference>
<dbReference type="FunFam" id="3.40.50.980:FF:000001">
    <property type="entry name" value="Non-ribosomal peptide synthetase"/>
    <property type="match status" value="1"/>
</dbReference>
<dbReference type="SUPFAM" id="SSF47336">
    <property type="entry name" value="ACP-like"/>
    <property type="match status" value="2"/>
</dbReference>
<accession>A0A6M5YY07</accession>
<dbReference type="Gene3D" id="2.30.38.10">
    <property type="entry name" value="Luciferase, Domain 3"/>
    <property type="match status" value="1"/>
</dbReference>
<dbReference type="InterPro" id="IPR020806">
    <property type="entry name" value="PKS_PP-bd"/>
</dbReference>
<dbReference type="Gene3D" id="3.40.50.980">
    <property type="match status" value="2"/>
</dbReference>
<dbReference type="PROSITE" id="PS00600">
    <property type="entry name" value="AA_TRANSFER_CLASS_3"/>
    <property type="match status" value="1"/>
</dbReference>
<dbReference type="InterPro" id="IPR018201">
    <property type="entry name" value="Ketoacyl_synth_AS"/>
</dbReference>
<dbReference type="Pfam" id="PF00698">
    <property type="entry name" value="Acyl_transf_1"/>
    <property type="match status" value="1"/>
</dbReference>
<dbReference type="InterPro" id="IPR016035">
    <property type="entry name" value="Acyl_Trfase/lysoPLipase"/>
</dbReference>
<keyword evidence="3" id="KW-0597">Phosphoprotein</keyword>
<dbReference type="FunFam" id="3.30.300.30:FF:000010">
    <property type="entry name" value="Enterobactin synthetase component F"/>
    <property type="match status" value="1"/>
</dbReference>
<dbReference type="Pfam" id="PF02801">
    <property type="entry name" value="Ketoacyl-synt_C"/>
    <property type="match status" value="1"/>
</dbReference>
<evidence type="ECO:0000259" key="8">
    <source>
        <dbReference type="PROSITE" id="PS50075"/>
    </source>
</evidence>
<dbReference type="InterPro" id="IPR000873">
    <property type="entry name" value="AMP-dep_synth/lig_dom"/>
</dbReference>
<dbReference type="Pfam" id="PF22621">
    <property type="entry name" value="CurL-like_PKS_C"/>
    <property type="match status" value="1"/>
</dbReference>
<dbReference type="Pfam" id="PF00550">
    <property type="entry name" value="PP-binding"/>
    <property type="match status" value="2"/>
</dbReference>
<dbReference type="Pfam" id="PF00109">
    <property type="entry name" value="ketoacyl-synt"/>
    <property type="match status" value="1"/>
</dbReference>
<dbReference type="KEGG" id="ftj:FTUN_5663"/>
<dbReference type="Gene3D" id="3.30.559.30">
    <property type="entry name" value="Nonribosomal peptide synthetase, condensation domain"/>
    <property type="match status" value="1"/>
</dbReference>
<organism evidence="10 11">
    <name type="scientific">Frigoriglobus tundricola</name>
    <dbReference type="NCBI Taxonomy" id="2774151"/>
    <lineage>
        <taxon>Bacteria</taxon>
        <taxon>Pseudomonadati</taxon>
        <taxon>Planctomycetota</taxon>
        <taxon>Planctomycetia</taxon>
        <taxon>Gemmatales</taxon>
        <taxon>Gemmataceae</taxon>
        <taxon>Frigoriglobus</taxon>
    </lineage>
</organism>
<evidence type="ECO:0000256" key="4">
    <source>
        <dbReference type="ARBA" id="ARBA00022679"/>
    </source>
</evidence>
<dbReference type="CDD" id="cd00833">
    <property type="entry name" value="PKS"/>
    <property type="match status" value="1"/>
</dbReference>
<dbReference type="SUPFAM" id="SSF53383">
    <property type="entry name" value="PLP-dependent transferases"/>
    <property type="match status" value="1"/>
</dbReference>
<dbReference type="SMART" id="SM00825">
    <property type="entry name" value="PKS_KS"/>
    <property type="match status" value="1"/>
</dbReference>
<dbReference type="Gene3D" id="1.10.1200.10">
    <property type="entry name" value="ACP-like"/>
    <property type="match status" value="2"/>
</dbReference>
<evidence type="ECO:0000256" key="5">
    <source>
        <dbReference type="ARBA" id="ARBA00022898"/>
    </source>
</evidence>
<dbReference type="InterPro" id="IPR015424">
    <property type="entry name" value="PyrdxlP-dep_Trfase"/>
</dbReference>
<dbReference type="CDD" id="cd19531">
    <property type="entry name" value="LCL_NRPS-like"/>
    <property type="match status" value="1"/>
</dbReference>
<evidence type="ECO:0000256" key="6">
    <source>
        <dbReference type="ARBA" id="ARBA00029443"/>
    </source>
</evidence>
<dbReference type="InterPro" id="IPR023213">
    <property type="entry name" value="CAT-like_dom_sf"/>
</dbReference>
<dbReference type="SUPFAM" id="SSF53901">
    <property type="entry name" value="Thiolase-like"/>
    <property type="match status" value="1"/>
</dbReference>
<dbReference type="InterPro" id="IPR014043">
    <property type="entry name" value="Acyl_transferase_dom"/>
</dbReference>
<dbReference type="Pfam" id="PF00501">
    <property type="entry name" value="AMP-binding"/>
    <property type="match status" value="1"/>
</dbReference>
<dbReference type="Gene3D" id="3.90.1150.10">
    <property type="entry name" value="Aspartate Aminotransferase, domain 1"/>
    <property type="match status" value="1"/>
</dbReference>
<dbReference type="InterPro" id="IPR010071">
    <property type="entry name" value="AA_adenyl_dom"/>
</dbReference>
<dbReference type="InterPro" id="IPR020845">
    <property type="entry name" value="AMP-binding_CS"/>
</dbReference>
<proteinExistence type="inferred from homology"/>
<feature type="domain" description="Ketosynthase family 3 (KS3)" evidence="9">
    <location>
        <begin position="10"/>
        <end position="442"/>
    </location>
</feature>
<feature type="domain" description="Carrier" evidence="8">
    <location>
        <begin position="2532"/>
        <end position="2606"/>
    </location>
</feature>
<dbReference type="SUPFAM" id="SSF56801">
    <property type="entry name" value="Acetyl-CoA synthetase-like"/>
    <property type="match status" value="1"/>
</dbReference>
<dbReference type="PANTHER" id="PTHR43775">
    <property type="entry name" value="FATTY ACID SYNTHASE"/>
    <property type="match status" value="1"/>
</dbReference>
<dbReference type="InterPro" id="IPR036736">
    <property type="entry name" value="ACP-like_sf"/>
</dbReference>
<dbReference type="EMBL" id="CP053452">
    <property type="protein sequence ID" value="QJW98083.1"/>
    <property type="molecule type" value="Genomic_DNA"/>
</dbReference>
<feature type="domain" description="Carrier" evidence="8">
    <location>
        <begin position="912"/>
        <end position="994"/>
    </location>
</feature>
<dbReference type="InterPro" id="IPR015422">
    <property type="entry name" value="PyrdxlP-dep_Trfase_small"/>
</dbReference>
<dbReference type="InterPro" id="IPR009081">
    <property type="entry name" value="PP-bd_ACP"/>
</dbReference>
<dbReference type="Pfam" id="PF00202">
    <property type="entry name" value="Aminotran_3"/>
    <property type="match status" value="1"/>
</dbReference>
<dbReference type="Gene3D" id="3.40.640.10">
    <property type="entry name" value="Type I PLP-dependent aspartate aminotransferase-like (Major domain)"/>
    <property type="match status" value="1"/>
</dbReference>
<dbReference type="SUPFAM" id="SSF52777">
    <property type="entry name" value="CoA-dependent acyltransferases"/>
    <property type="match status" value="2"/>
</dbReference>
<dbReference type="NCBIfam" id="TIGR01733">
    <property type="entry name" value="AA-adenyl-dom"/>
    <property type="match status" value="1"/>
</dbReference>
<dbReference type="Gene3D" id="3.30.70.3290">
    <property type="match status" value="1"/>
</dbReference>
<evidence type="ECO:0000259" key="9">
    <source>
        <dbReference type="PROSITE" id="PS52004"/>
    </source>
</evidence>
<sequence>MNESDTHPTGTEVAIIGMAGRWPGAATPDQLWRNVRAGAENISRLTADELEVAGAAALAARPDYVRARSVLDGADLFDAGFFGILPKEAELLDPQHRVFLECCWHALEDAGYDPGTYPGAIGVVAGCTFNTYFLRNLCADRAFIEGFTDTYPLGGYPTLLGAIADTLATRVSYKLNLRGPSFTLQSACSTSLVAVAQACQGLLSYQADMVLAGGVTITFPQKRGYQYQEGGMGSADGHCRPFEARARGTVFGNGAGVVLLKRLGDALADRDHIYAVIKGFAVNNDGSSKVGFTAPSVDGQAGVIALAQALAGVEPRTVGYLEAHGTATPLGDPIEFTALERVFGAETAEKQFCALGTVKGNVGHLEMAAGVTGLITATQALAHRQLPPLRDFEAPNPNIDLADSPFYVNSRVTEWPAGPAPRRAGVSAFGVGGTNAHVVLEEAPPVPAPAPRPAHLLLLSARSADALDRATDNLVAHLKAHPGADLGSVAYTLQVGRRAFGHRRIVACTDVADAVRTLQDRDRNRVPSRAPSGEPAPVVFMFPGQGSQYNRMGAGLYQYDAGFRADIDHCAEILRAHVGLDLRTVLTGAADAPDLRQTRLAQPALFVLGYATARLWQRWGVTPRAMVGHSVGEFVAACLAGVFSLEDALDIVATRGRMVQEQPPGAMLAVRLGGDDVTPWLGEGVALAAANAPRLSVLAGAEDAIAAREQKLTARGIASVRLATSHAFHSAMMDPVVGPFTEHLRRFRFRAPRLPFVSGVTGDWIRPEEATDPAYWGRHLREPVSFSKCVRLLASEPGRVFLEAGPGSVLCKLVRQHRAPAPPSAVATLPDEPGDGADPLAVLNAAGTLWLHGQALDWNQLHAAGVRRCPLPTYPFERQRYWIDPPRPGAPAPAAEPVTPTPAPETVMPDPRAVPNRVHRLRSDVIDILQSLSGLDLSGCDPAATFLELGFDSLFLTQVTQELQGKFGVRVTFRQLLDRESSPDALAAYLDTQLPADAAPARAELPAVGPAPVTLPPVSGGAPVAPGTVEAMLREQLLVMSQLMTKQLDVLRGAAAAGALAAPLPVAATPPSAPPSPVEQVAGEAKDFKAHGRFKPVQRGPLGALTERQAAHLDALVKRVTARTPGSKRVAQERRGVLADPRAASGFRSQWKEMVYPIATVRSRGAKLWDVDGNEYIDLVNGFGPILFGHAPDFVTEAVAAQLQEGFETGPATPLAGECAALVSELTGNERVTFCNTGSEAVMVAMRLARTVTGRKKVVTFSGDYHGTFDEVLAKGVSRAGAPHTLPLAPGVSPEAVANLVVLDYGAPEALEYIRRNARDLAAVLVEPVQSRHPALRPVEFLRAVRAITEEAGAALIFDEVVTGFRVHPGGIQALFGVRADLVTYGKVAGGGMPIGILAGRRRFMDALDGGPWRYGDDSFPEVGVTFFAGTFVRHPIALAAARAVLRRLKEAGPELQRALGERVGALAGRVNAVFEEYGVPARAEHFSSWFYFSFTSDHPYAGLLFYHLRDKGVFILEGFPCFFTTAHSDADLETVLRAFRDSAAELRAGGFLSDPTAPAEGPTAAAPAALPTDVPLTEPQFEILLAARLGDDVSCSFNEAFALHLRGPLDPAALRDALTQLVARHDALRASFEPGSDSFRVRDPFPLDLPVIDQSDRPAADRGEALGALIREDAARPFDLAAGPLVRAQLIQRTGTDHTLLFTSHHIVFDGWSATVLLGEMAALYAARLAGTDPALPPAPSFRQYALDQQRWKRSAERAAVEAWWVARFAHPVTPLELPTDRPRGAVRSHNGDTARRLIGAAGYQRIKRFGAQQGCTLFVTLLAGFKVLIHRLSGQADVVVGVPAAGQSLLADGALVGQGVNFLPLRTSFEGDPAVGPLLKSVRATTLDAYDHQNYTFGSLVRALGLRRDPSRLPLVEVQFNLERVGAGVTFPGLTAEVDPCPKSFVNFDLFLNVIESDDGLTLDCDYNTDLFDRATVDRWLGHFETLMGAMAADPTRPVSAVPLLSDAERHRLTAEWNDTRADYPHAACVHQLVESQTGRTPGAVAVDCAGQQLTYAELDRGANRVAHVLLNRGVRVGDRVAVCLDRSTDMLLAVFGALKAGATYVPLDPDFPAERIAHVVADAAPVLVLTRHEIATRLGLPATKRVCFDSDRPEIDRSDDRTPRTGVTADDLAYVIYTSGSTGQPKGVEIAHRAVVNFLTAMARRPGLTAADTLLAVTTLSFDIAVLELYLPLTVGGRVVVATREDATDGHRLLARMASSGATVMQATPATWRLLLEAGWSGHAGLKVLCGGEALPRDLADALLARAGSVWNMYGPTETTVWSAASPVGAGPEPVRVGPPIANTEFYVLDGNGQPVPLGVAGELHIGGDGVARGYWNRPELTAARFVPDPFRPGPGRRLYRTGDLVRPRPDGTLEFLGRLDNQVKIRGFRIETGDVEHALKRCAGVRNCVVTVREDAPGDKLLVGYFVPDGLPPSAGDLRRRLAELLPGYMVPSVFVPLDAVPRTPNGKVDRRALPRPQQAVGAVERAVARTPEERKLAEICAAVLKQKTVHLDDNLFDLGADSLRLFQIVVRAKDAGMNLTVKQLLAGQTVAAVLREMARAAPAPETLGPAVSSVNREKYRFQRPAVPATGE</sequence>
<dbReference type="InterPro" id="IPR001242">
    <property type="entry name" value="Condensation_dom"/>
</dbReference>
<dbReference type="InterPro" id="IPR016039">
    <property type="entry name" value="Thiolase-like"/>
</dbReference>
<dbReference type="GO" id="GO:0044550">
    <property type="term" value="P:secondary metabolite biosynthetic process"/>
    <property type="evidence" value="ECO:0007669"/>
    <property type="project" value="UniProtKB-ARBA"/>
</dbReference>
<dbReference type="GO" id="GO:0004312">
    <property type="term" value="F:fatty acid synthase activity"/>
    <property type="evidence" value="ECO:0007669"/>
    <property type="project" value="TreeGrafter"/>
</dbReference>
<dbReference type="Proteomes" id="UP000503447">
    <property type="component" value="Chromosome"/>
</dbReference>
<dbReference type="Gene3D" id="3.40.366.10">
    <property type="entry name" value="Malonyl-Coenzyme A Acyl Carrier Protein, domain 2"/>
    <property type="match status" value="1"/>
</dbReference>
<dbReference type="GO" id="GO:0031177">
    <property type="term" value="F:phosphopantetheine binding"/>
    <property type="evidence" value="ECO:0007669"/>
    <property type="project" value="InterPro"/>
</dbReference>
<dbReference type="SUPFAM" id="SSF52151">
    <property type="entry name" value="FabD/lysophospholipase-like"/>
    <property type="match status" value="1"/>
</dbReference>
<dbReference type="PROSITE" id="PS50075">
    <property type="entry name" value="CARRIER"/>
    <property type="match status" value="2"/>
</dbReference>
<dbReference type="InterPro" id="IPR049704">
    <property type="entry name" value="Aminotrans_3_PPA_site"/>
</dbReference>
<evidence type="ECO:0000256" key="1">
    <source>
        <dbReference type="ARBA" id="ARBA00001933"/>
    </source>
</evidence>
<dbReference type="PROSITE" id="PS52004">
    <property type="entry name" value="KS3_2"/>
    <property type="match status" value="1"/>
</dbReference>
<dbReference type="InterPro" id="IPR050091">
    <property type="entry name" value="PKS_NRPS_Biosynth_Enz"/>
</dbReference>
<protein>
    <submittedName>
        <fullName evidence="10">Phthiocerol synthesis polyketide synthase type I PpsE</fullName>
    </submittedName>
</protein>
<dbReference type="SMART" id="SM00823">
    <property type="entry name" value="PKS_PP"/>
    <property type="match status" value="1"/>
</dbReference>
<dbReference type="InterPro" id="IPR016036">
    <property type="entry name" value="Malonyl_transacylase_ACP-bd"/>
</dbReference>
<dbReference type="GO" id="GO:0030170">
    <property type="term" value="F:pyridoxal phosphate binding"/>
    <property type="evidence" value="ECO:0007669"/>
    <property type="project" value="InterPro"/>
</dbReference>
<evidence type="ECO:0000313" key="10">
    <source>
        <dbReference type="EMBL" id="QJW98083.1"/>
    </source>
</evidence>
<comment type="cofactor">
    <cofactor evidence="1">
        <name>pyridoxal 5'-phosphate</name>
        <dbReference type="ChEBI" id="CHEBI:597326"/>
    </cofactor>
</comment>
<keyword evidence="5" id="KW-0663">Pyridoxal phosphate</keyword>
<dbReference type="InterPro" id="IPR014030">
    <property type="entry name" value="Ketoacyl_synth_N"/>
</dbReference>
<dbReference type="InterPro" id="IPR045851">
    <property type="entry name" value="AMP-bd_C_sf"/>
</dbReference>
<dbReference type="InterPro" id="IPR014031">
    <property type="entry name" value="Ketoacyl_synth_C"/>
</dbReference>
<keyword evidence="4" id="KW-0808">Transferase</keyword>
<dbReference type="Pfam" id="PF00668">
    <property type="entry name" value="Condensation"/>
    <property type="match status" value="1"/>
</dbReference>
<dbReference type="SMART" id="SM00827">
    <property type="entry name" value="PKS_AT"/>
    <property type="match status" value="1"/>
</dbReference>
<dbReference type="FunFam" id="2.30.38.10:FF:000001">
    <property type="entry name" value="Non-ribosomal peptide synthetase PvdI"/>
    <property type="match status" value="1"/>
</dbReference>
<reference evidence="11" key="1">
    <citation type="submission" date="2020-05" db="EMBL/GenBank/DDBJ databases">
        <title>Frigoriglobus tundricola gen. nov., sp. nov., a psychrotolerant cellulolytic planctomycete of the family Gemmataceae with two divergent copies of 16S rRNA gene.</title>
        <authorList>
            <person name="Kulichevskaya I.S."/>
            <person name="Ivanova A.A."/>
            <person name="Naumoff D.G."/>
            <person name="Beletsky A.V."/>
            <person name="Rijpstra W.I.C."/>
            <person name="Sinninghe Damste J.S."/>
            <person name="Mardanov A.V."/>
            <person name="Ravin N.V."/>
            <person name="Dedysh S.N."/>
        </authorList>
    </citation>
    <scope>NUCLEOTIDE SEQUENCE [LARGE SCALE GENOMIC DNA]</scope>
    <source>
        <strain evidence="11">PL17</strain>
    </source>
</reference>
<dbReference type="Gene3D" id="3.40.47.10">
    <property type="match status" value="1"/>
</dbReference>
<dbReference type="PROSITE" id="PS00606">
    <property type="entry name" value="KS3_1"/>
    <property type="match status" value="1"/>
</dbReference>